<reference evidence="1 2" key="1">
    <citation type="submission" date="2023-07" db="EMBL/GenBank/DDBJ databases">
        <title>Genomic Encyclopedia of Type Strains, Phase IV (KMG-IV): sequencing the most valuable type-strain genomes for metagenomic binning, comparative biology and taxonomic classification.</title>
        <authorList>
            <person name="Goeker M."/>
        </authorList>
    </citation>
    <scope>NUCLEOTIDE SEQUENCE [LARGE SCALE GENOMIC DNA]</scope>
    <source>
        <strain evidence="1 2">DSM 45903</strain>
    </source>
</reference>
<proteinExistence type="predicted"/>
<sequence>MIRFRACLVIQFLARTREGRCDFWYTFAFTEHKSRLGHFAPGLTMRFL</sequence>
<protein>
    <submittedName>
        <fullName evidence="1">Uncharacterized protein</fullName>
    </submittedName>
</protein>
<organism evidence="1 2">
    <name type="scientific">Desmospora profundinema</name>
    <dbReference type="NCBI Taxonomy" id="1571184"/>
    <lineage>
        <taxon>Bacteria</taxon>
        <taxon>Bacillati</taxon>
        <taxon>Bacillota</taxon>
        <taxon>Bacilli</taxon>
        <taxon>Bacillales</taxon>
        <taxon>Thermoactinomycetaceae</taxon>
        <taxon>Desmospora</taxon>
    </lineage>
</organism>
<evidence type="ECO:0000313" key="1">
    <source>
        <dbReference type="EMBL" id="MDR6225951.1"/>
    </source>
</evidence>
<evidence type="ECO:0000313" key="2">
    <source>
        <dbReference type="Proteomes" id="UP001185012"/>
    </source>
</evidence>
<name>A0ABU1IMM8_9BACL</name>
<keyword evidence="2" id="KW-1185">Reference proteome</keyword>
<dbReference type="Proteomes" id="UP001185012">
    <property type="component" value="Unassembled WGS sequence"/>
</dbReference>
<gene>
    <name evidence="1" type="ORF">JOE21_001957</name>
</gene>
<comment type="caution">
    <text evidence="1">The sequence shown here is derived from an EMBL/GenBank/DDBJ whole genome shotgun (WGS) entry which is preliminary data.</text>
</comment>
<accession>A0ABU1IMM8</accession>
<dbReference type="EMBL" id="JAVDQG010000004">
    <property type="protein sequence ID" value="MDR6225951.1"/>
    <property type="molecule type" value="Genomic_DNA"/>
</dbReference>